<proteinExistence type="predicted"/>
<keyword evidence="3" id="KW-1185">Reference proteome</keyword>
<dbReference type="AlphaFoldDB" id="A0A8T1PMY1"/>
<keyword evidence="1" id="KW-0812">Transmembrane</keyword>
<keyword evidence="1" id="KW-1133">Transmembrane helix</keyword>
<reference evidence="2" key="1">
    <citation type="submission" date="2020-12" db="EMBL/GenBank/DDBJ databases">
        <title>WGS assembly of Carya illinoinensis cv. Pawnee.</title>
        <authorList>
            <person name="Platts A."/>
            <person name="Shu S."/>
            <person name="Wright S."/>
            <person name="Barry K."/>
            <person name="Edger P."/>
            <person name="Pires J.C."/>
            <person name="Schmutz J."/>
        </authorList>
    </citation>
    <scope>NUCLEOTIDE SEQUENCE</scope>
    <source>
        <tissue evidence="2">Leaf</tissue>
    </source>
</reference>
<evidence type="ECO:0000313" key="3">
    <source>
        <dbReference type="Proteomes" id="UP000811609"/>
    </source>
</evidence>
<protein>
    <submittedName>
        <fullName evidence="2">Uncharacterized protein</fullName>
    </submittedName>
</protein>
<dbReference type="EMBL" id="CM031816">
    <property type="protein sequence ID" value="KAG6645799.1"/>
    <property type="molecule type" value="Genomic_DNA"/>
</dbReference>
<evidence type="ECO:0000256" key="1">
    <source>
        <dbReference type="SAM" id="Phobius"/>
    </source>
</evidence>
<dbReference type="Proteomes" id="UP000811609">
    <property type="component" value="Chromosome 8"/>
</dbReference>
<sequence>MEPGNFSYNSVLSIRLFLMSIIVDPLGLAVRVLHHLLTSSNVYKSQTPSI</sequence>
<organism evidence="2 3">
    <name type="scientific">Carya illinoinensis</name>
    <name type="common">Pecan</name>
    <dbReference type="NCBI Taxonomy" id="32201"/>
    <lineage>
        <taxon>Eukaryota</taxon>
        <taxon>Viridiplantae</taxon>
        <taxon>Streptophyta</taxon>
        <taxon>Embryophyta</taxon>
        <taxon>Tracheophyta</taxon>
        <taxon>Spermatophyta</taxon>
        <taxon>Magnoliopsida</taxon>
        <taxon>eudicotyledons</taxon>
        <taxon>Gunneridae</taxon>
        <taxon>Pentapetalae</taxon>
        <taxon>rosids</taxon>
        <taxon>fabids</taxon>
        <taxon>Fagales</taxon>
        <taxon>Juglandaceae</taxon>
        <taxon>Carya</taxon>
    </lineage>
</organism>
<comment type="caution">
    <text evidence="2">The sequence shown here is derived from an EMBL/GenBank/DDBJ whole genome shotgun (WGS) entry which is preliminary data.</text>
</comment>
<name>A0A8T1PMY1_CARIL</name>
<keyword evidence="1" id="KW-0472">Membrane</keyword>
<feature type="transmembrane region" description="Helical" evidence="1">
    <location>
        <begin position="12"/>
        <end position="33"/>
    </location>
</feature>
<evidence type="ECO:0000313" key="2">
    <source>
        <dbReference type="EMBL" id="KAG6645799.1"/>
    </source>
</evidence>
<gene>
    <name evidence="2" type="ORF">CIPAW_08G148000</name>
</gene>
<accession>A0A8T1PMY1</accession>